<evidence type="ECO:0000313" key="1">
    <source>
        <dbReference type="EMBL" id="GBP15966.1"/>
    </source>
</evidence>
<protein>
    <submittedName>
        <fullName evidence="1">Uncharacterized protein</fullName>
    </submittedName>
</protein>
<comment type="caution">
    <text evidence="1">The sequence shown here is derived from an EMBL/GenBank/DDBJ whole genome shotgun (WGS) entry which is preliminary data.</text>
</comment>
<reference evidence="1 2" key="1">
    <citation type="journal article" date="2019" name="Commun. Biol.">
        <title>The bagworm genome reveals a unique fibroin gene that provides high tensile strength.</title>
        <authorList>
            <person name="Kono N."/>
            <person name="Nakamura H."/>
            <person name="Ohtoshi R."/>
            <person name="Tomita M."/>
            <person name="Numata K."/>
            <person name="Arakawa K."/>
        </authorList>
    </citation>
    <scope>NUCLEOTIDE SEQUENCE [LARGE SCALE GENOMIC DNA]</scope>
</reference>
<keyword evidence="2" id="KW-1185">Reference proteome</keyword>
<dbReference type="EMBL" id="BGZK01000075">
    <property type="protein sequence ID" value="GBP15966.1"/>
    <property type="molecule type" value="Genomic_DNA"/>
</dbReference>
<dbReference type="AlphaFoldDB" id="A0A4C1TPT3"/>
<name>A0A4C1TPT3_EUMVA</name>
<proteinExistence type="predicted"/>
<dbReference type="Proteomes" id="UP000299102">
    <property type="component" value="Unassembled WGS sequence"/>
</dbReference>
<accession>A0A4C1TPT3</accession>
<evidence type="ECO:0000313" key="2">
    <source>
        <dbReference type="Proteomes" id="UP000299102"/>
    </source>
</evidence>
<organism evidence="1 2">
    <name type="scientific">Eumeta variegata</name>
    <name type="common">Bagworm moth</name>
    <name type="synonym">Eumeta japonica</name>
    <dbReference type="NCBI Taxonomy" id="151549"/>
    <lineage>
        <taxon>Eukaryota</taxon>
        <taxon>Metazoa</taxon>
        <taxon>Ecdysozoa</taxon>
        <taxon>Arthropoda</taxon>
        <taxon>Hexapoda</taxon>
        <taxon>Insecta</taxon>
        <taxon>Pterygota</taxon>
        <taxon>Neoptera</taxon>
        <taxon>Endopterygota</taxon>
        <taxon>Lepidoptera</taxon>
        <taxon>Glossata</taxon>
        <taxon>Ditrysia</taxon>
        <taxon>Tineoidea</taxon>
        <taxon>Psychidae</taxon>
        <taxon>Oiketicinae</taxon>
        <taxon>Eumeta</taxon>
    </lineage>
</organism>
<sequence>MSSAWFGSSLSATQYVSQNIDMNHLLASWGQNRLVYRDSKRRDATETYKYTTTHDLGRPKKPSVCLGHVASSGRTPPVLLQIFQMRWPDIAECTAGGGRKLRP</sequence>
<gene>
    <name evidence="1" type="ORF">EVAR_12547_1</name>
</gene>